<proteinExistence type="predicted"/>
<dbReference type="Proteomes" id="UP000322873">
    <property type="component" value="Unassembled WGS sequence"/>
</dbReference>
<accession>A0A5M9JJW1</accession>
<protein>
    <submittedName>
        <fullName evidence="1">Uncharacterized protein</fullName>
    </submittedName>
</protein>
<dbReference type="AlphaFoldDB" id="A0A5M9JJW1"/>
<evidence type="ECO:0000313" key="2">
    <source>
        <dbReference type="Proteomes" id="UP000322873"/>
    </source>
</evidence>
<reference evidence="1 2" key="1">
    <citation type="submission" date="2019-06" db="EMBL/GenBank/DDBJ databases">
        <title>Genome Sequence of the Brown Rot Fungal Pathogen Monilinia fructicola.</title>
        <authorList>
            <person name="De Miccolis Angelini R.M."/>
            <person name="Landi L."/>
            <person name="Abate D."/>
            <person name="Pollastro S."/>
            <person name="Romanazzi G."/>
            <person name="Faretra F."/>
        </authorList>
    </citation>
    <scope>NUCLEOTIDE SEQUENCE [LARGE SCALE GENOMIC DNA]</scope>
    <source>
        <strain evidence="1 2">Mfrc123</strain>
    </source>
</reference>
<organism evidence="1 2">
    <name type="scientific">Monilinia fructicola</name>
    <name type="common">Brown rot fungus</name>
    <name type="synonym">Ciboria fructicola</name>
    <dbReference type="NCBI Taxonomy" id="38448"/>
    <lineage>
        <taxon>Eukaryota</taxon>
        <taxon>Fungi</taxon>
        <taxon>Dikarya</taxon>
        <taxon>Ascomycota</taxon>
        <taxon>Pezizomycotina</taxon>
        <taxon>Leotiomycetes</taxon>
        <taxon>Helotiales</taxon>
        <taxon>Sclerotiniaceae</taxon>
        <taxon>Monilinia</taxon>
    </lineage>
</organism>
<keyword evidence="2" id="KW-1185">Reference proteome</keyword>
<name>A0A5M9JJW1_MONFR</name>
<evidence type="ECO:0000313" key="1">
    <source>
        <dbReference type="EMBL" id="KAA8569754.1"/>
    </source>
</evidence>
<gene>
    <name evidence="1" type="ORF">EYC84_001337</name>
</gene>
<dbReference type="EMBL" id="VICG01000008">
    <property type="protein sequence ID" value="KAA8569754.1"/>
    <property type="molecule type" value="Genomic_DNA"/>
</dbReference>
<comment type="caution">
    <text evidence="1">The sequence shown here is derived from an EMBL/GenBank/DDBJ whole genome shotgun (WGS) entry which is preliminary data.</text>
</comment>
<sequence>MFGISYRQSNHRKTQICERKKGTYEYCSRIRCGRTGFIVEPTASSVFCVLHTARLYQTGRNIESATQISLKRNGTVFT</sequence>